<feature type="domain" description="Metallo-beta-lactamase" evidence="5">
    <location>
        <begin position="52"/>
        <end position="135"/>
    </location>
</feature>
<dbReference type="InterPro" id="IPR001279">
    <property type="entry name" value="Metallo-B-lactamas"/>
</dbReference>
<name>A0A6A6WZJ3_9PLEO</name>
<dbReference type="GO" id="GO:0016787">
    <property type="term" value="F:hydrolase activity"/>
    <property type="evidence" value="ECO:0007669"/>
    <property type="project" value="UniProtKB-KW"/>
</dbReference>
<dbReference type="EMBL" id="MU002132">
    <property type="protein sequence ID" value="KAF2789516.1"/>
    <property type="molecule type" value="Genomic_DNA"/>
</dbReference>
<gene>
    <name evidence="6" type="ORF">K505DRAFT_410314</name>
</gene>
<dbReference type="OrthoDB" id="10250730at2759"/>
<organism evidence="6 7">
    <name type="scientific">Melanomma pulvis-pyrius CBS 109.77</name>
    <dbReference type="NCBI Taxonomy" id="1314802"/>
    <lineage>
        <taxon>Eukaryota</taxon>
        <taxon>Fungi</taxon>
        <taxon>Dikarya</taxon>
        <taxon>Ascomycota</taxon>
        <taxon>Pezizomycotina</taxon>
        <taxon>Dothideomycetes</taxon>
        <taxon>Pleosporomycetidae</taxon>
        <taxon>Pleosporales</taxon>
        <taxon>Melanommataceae</taxon>
        <taxon>Melanomma</taxon>
    </lineage>
</organism>
<protein>
    <recommendedName>
        <fullName evidence="5">Metallo-beta-lactamase domain-containing protein</fullName>
    </recommendedName>
</protein>
<dbReference type="Pfam" id="PF00753">
    <property type="entry name" value="Lactamase_B"/>
    <property type="match status" value="1"/>
</dbReference>
<dbReference type="CDD" id="cd07730">
    <property type="entry name" value="metallo-hydrolase-like_MBL-fold"/>
    <property type="match status" value="1"/>
</dbReference>
<dbReference type="InterPro" id="IPR036866">
    <property type="entry name" value="RibonucZ/Hydroxyglut_hydro"/>
</dbReference>
<dbReference type="Gene3D" id="3.60.15.10">
    <property type="entry name" value="Ribonuclease Z/Hydroxyacylglutathione hydrolase-like"/>
    <property type="match status" value="1"/>
</dbReference>
<dbReference type="PANTHER" id="PTHR42978">
    <property type="entry name" value="QUORUM-QUENCHING LACTONASE YTNP-RELATED-RELATED"/>
    <property type="match status" value="1"/>
</dbReference>
<comment type="similarity">
    <text evidence="1">Belongs to the metallo-beta-lactamase superfamily.</text>
</comment>
<keyword evidence="7" id="KW-1185">Reference proteome</keyword>
<dbReference type="GO" id="GO:0046872">
    <property type="term" value="F:metal ion binding"/>
    <property type="evidence" value="ECO:0007669"/>
    <property type="project" value="UniProtKB-KW"/>
</dbReference>
<keyword evidence="4" id="KW-0862">Zinc</keyword>
<evidence type="ECO:0000256" key="2">
    <source>
        <dbReference type="ARBA" id="ARBA00022723"/>
    </source>
</evidence>
<dbReference type="InterPro" id="IPR051013">
    <property type="entry name" value="MBL_superfamily_lactonases"/>
</dbReference>
<keyword evidence="2" id="KW-0479">Metal-binding</keyword>
<evidence type="ECO:0000256" key="4">
    <source>
        <dbReference type="ARBA" id="ARBA00022833"/>
    </source>
</evidence>
<accession>A0A6A6WZJ3</accession>
<dbReference type="Proteomes" id="UP000799757">
    <property type="component" value="Unassembled WGS sequence"/>
</dbReference>
<evidence type="ECO:0000259" key="5">
    <source>
        <dbReference type="Pfam" id="PF00753"/>
    </source>
</evidence>
<proteinExistence type="inferred from homology"/>
<keyword evidence="3" id="KW-0378">Hydrolase</keyword>
<evidence type="ECO:0000313" key="6">
    <source>
        <dbReference type="EMBL" id="KAF2789516.1"/>
    </source>
</evidence>
<evidence type="ECO:0000256" key="1">
    <source>
        <dbReference type="ARBA" id="ARBA00007749"/>
    </source>
</evidence>
<evidence type="ECO:0000313" key="7">
    <source>
        <dbReference type="Proteomes" id="UP000799757"/>
    </source>
</evidence>
<evidence type="ECO:0000256" key="3">
    <source>
        <dbReference type="ARBA" id="ARBA00022801"/>
    </source>
</evidence>
<dbReference type="SUPFAM" id="SSF56281">
    <property type="entry name" value="Metallo-hydrolase/oxidoreductase"/>
    <property type="match status" value="1"/>
</dbReference>
<dbReference type="AlphaFoldDB" id="A0A6A6WZJ3"/>
<reference evidence="6" key="1">
    <citation type="journal article" date="2020" name="Stud. Mycol.">
        <title>101 Dothideomycetes genomes: a test case for predicting lifestyles and emergence of pathogens.</title>
        <authorList>
            <person name="Haridas S."/>
            <person name="Albert R."/>
            <person name="Binder M."/>
            <person name="Bloem J."/>
            <person name="Labutti K."/>
            <person name="Salamov A."/>
            <person name="Andreopoulos B."/>
            <person name="Baker S."/>
            <person name="Barry K."/>
            <person name="Bills G."/>
            <person name="Bluhm B."/>
            <person name="Cannon C."/>
            <person name="Castanera R."/>
            <person name="Culley D."/>
            <person name="Daum C."/>
            <person name="Ezra D."/>
            <person name="Gonzalez J."/>
            <person name="Henrissat B."/>
            <person name="Kuo A."/>
            <person name="Liang C."/>
            <person name="Lipzen A."/>
            <person name="Lutzoni F."/>
            <person name="Magnuson J."/>
            <person name="Mondo S."/>
            <person name="Nolan M."/>
            <person name="Ohm R."/>
            <person name="Pangilinan J."/>
            <person name="Park H.-J."/>
            <person name="Ramirez L."/>
            <person name="Alfaro M."/>
            <person name="Sun H."/>
            <person name="Tritt A."/>
            <person name="Yoshinaga Y."/>
            <person name="Zwiers L.-H."/>
            <person name="Turgeon B."/>
            <person name="Goodwin S."/>
            <person name="Spatafora J."/>
            <person name="Crous P."/>
            <person name="Grigoriev I."/>
        </authorList>
    </citation>
    <scope>NUCLEOTIDE SEQUENCE</scope>
    <source>
        <strain evidence="6">CBS 109.77</strain>
    </source>
</reference>
<dbReference type="PANTHER" id="PTHR42978:SF5">
    <property type="entry name" value="METALLO-BETA-LACTAMASE DOMAIN-CONTAINING PROTEIN"/>
    <property type="match status" value="1"/>
</dbReference>
<sequence>MINPFIFPNLGIPASCNTVSVSIIDTTLAIAGIPGSAFYLPEIQGNKYIAAPSWSFLIQHPKLERNLVFDLGVRPDYENLPPAILDQIKSGNSGEFSVEKGVREILEDGGFNASNLEAAIWSHWHFDHVGDPSTFDPHTALIVGPGFKEKIAPGYPANPNSTFLEADYAGRELREISFEGEGAVKIGQFRALDYFGDGSYFLVDMPGHAVGHIGGLARVTSNPDSFIFMGGDSCHHLGELRPSRYHPLPQNISPNPFTSFTAPKTPCPGALFQKILRDGNRTQPFYGVSDVGVHYDVKATADTIEKLQAADRDNILVVVAHDQTLTGVVDFYPKTANRFLEKGWTKKLRWLFLRDFANATGYEGVVEGRSPLFEKWNNS</sequence>